<evidence type="ECO:0000313" key="1">
    <source>
        <dbReference type="EMBL" id="USW51649.1"/>
    </source>
</evidence>
<name>A0A9Q9ALS1_9PEZI</name>
<dbReference type="AlphaFoldDB" id="A0A9Q9ALS1"/>
<accession>A0A9Q9ALS1</accession>
<gene>
    <name evidence="1" type="ORF">Slin15195_G049680</name>
</gene>
<protein>
    <submittedName>
        <fullName evidence="1">Uncharacterized protein</fullName>
    </submittedName>
</protein>
<keyword evidence="2" id="KW-1185">Reference proteome</keyword>
<dbReference type="Proteomes" id="UP001056384">
    <property type="component" value="Chromosome 3"/>
</dbReference>
<organism evidence="1 2">
    <name type="scientific">Septoria linicola</name>
    <dbReference type="NCBI Taxonomy" id="215465"/>
    <lineage>
        <taxon>Eukaryota</taxon>
        <taxon>Fungi</taxon>
        <taxon>Dikarya</taxon>
        <taxon>Ascomycota</taxon>
        <taxon>Pezizomycotina</taxon>
        <taxon>Dothideomycetes</taxon>
        <taxon>Dothideomycetidae</taxon>
        <taxon>Mycosphaerellales</taxon>
        <taxon>Mycosphaerellaceae</taxon>
        <taxon>Septoria</taxon>
    </lineage>
</organism>
<evidence type="ECO:0000313" key="2">
    <source>
        <dbReference type="Proteomes" id="UP001056384"/>
    </source>
</evidence>
<proteinExistence type="predicted"/>
<reference evidence="1" key="1">
    <citation type="submission" date="2022-06" db="EMBL/GenBank/DDBJ databases">
        <title>Complete genome sequences of two strains of the flax pathogen Septoria linicola.</title>
        <authorList>
            <person name="Lapalu N."/>
            <person name="Simon A."/>
            <person name="Demenou B."/>
            <person name="Paumier D."/>
            <person name="Guillot M.-P."/>
            <person name="Gout L."/>
            <person name="Valade R."/>
        </authorList>
    </citation>
    <scope>NUCLEOTIDE SEQUENCE</scope>
    <source>
        <strain evidence="1">SE15195</strain>
    </source>
</reference>
<sequence>MFGNNWAIPPPDGTLDPAQLSWSYPNDNIPNGLPPVAPGAPKEEILDNFDEFVNDLKGGEFEIDEFGMPKGDFTLGDSGN</sequence>
<dbReference type="EMBL" id="CP099420">
    <property type="protein sequence ID" value="USW51649.1"/>
    <property type="molecule type" value="Genomic_DNA"/>
</dbReference>